<reference evidence="4" key="2">
    <citation type="submission" date="2002-09" db="EMBL/GenBank/DDBJ databases">
        <title>Rice Genomic Sequence.</title>
        <authorList>
            <person name="Wing R.A."/>
            <person name="Yu Y."/>
            <person name="Soderlund C."/>
            <person name="Kim H.-R."/>
            <person name="Rambo T."/>
            <person name="Saski C."/>
            <person name="Currie J."/>
            <person name="Collura K."/>
        </authorList>
    </citation>
    <scope>NUCLEOTIDE SEQUENCE</scope>
</reference>
<protein>
    <submittedName>
        <fullName evidence="3">Transposable element</fullName>
    </submittedName>
</protein>
<reference evidence="5" key="3">
    <citation type="journal article" date="2005" name="Nature">
        <title>The map-based sequence of the rice genome.</title>
        <authorList>
            <consortium name="International rice genome sequencing project (IRGSP)"/>
            <person name="Matsumoto T."/>
            <person name="Wu J."/>
            <person name="Kanamori H."/>
            <person name="Katayose Y."/>
            <person name="Fujisawa M."/>
            <person name="Namiki N."/>
            <person name="Mizuno H."/>
            <person name="Yamamoto K."/>
            <person name="Antonio B.A."/>
            <person name="Baba T."/>
            <person name="Sakata K."/>
            <person name="Nagamura Y."/>
            <person name="Aoki H."/>
            <person name="Arikawa K."/>
            <person name="Arita K."/>
            <person name="Bito T."/>
            <person name="Chiden Y."/>
            <person name="Fujitsuka N."/>
            <person name="Fukunaka R."/>
            <person name="Hamada M."/>
            <person name="Harada C."/>
            <person name="Hayashi A."/>
            <person name="Hijishita S."/>
            <person name="Honda M."/>
            <person name="Hosokawa S."/>
            <person name="Ichikawa Y."/>
            <person name="Idonuma A."/>
            <person name="Iijima M."/>
            <person name="Ikeda M."/>
            <person name="Ikeno M."/>
            <person name="Ito K."/>
            <person name="Ito S."/>
            <person name="Ito T."/>
            <person name="Ito Y."/>
            <person name="Ito Y."/>
            <person name="Iwabuchi A."/>
            <person name="Kamiya K."/>
            <person name="Karasawa W."/>
            <person name="Kurita K."/>
            <person name="Katagiri S."/>
            <person name="Kikuta A."/>
            <person name="Kobayashi H."/>
            <person name="Kobayashi N."/>
            <person name="Machita K."/>
            <person name="Maehara T."/>
            <person name="Masukawa M."/>
            <person name="Mizubayashi T."/>
            <person name="Mukai Y."/>
            <person name="Nagasaki H."/>
            <person name="Nagata Y."/>
            <person name="Naito S."/>
            <person name="Nakashima M."/>
            <person name="Nakama Y."/>
            <person name="Nakamichi Y."/>
            <person name="Nakamura M."/>
            <person name="Meguro A."/>
            <person name="Negishi M."/>
            <person name="Ohta I."/>
            <person name="Ohta T."/>
            <person name="Okamoto M."/>
            <person name="Ono N."/>
            <person name="Saji S."/>
            <person name="Sakaguchi M."/>
            <person name="Sakai K."/>
            <person name="Shibata M."/>
            <person name="Shimokawa T."/>
            <person name="Song J."/>
            <person name="Takazaki Y."/>
            <person name="Terasawa K."/>
            <person name="Tsugane M."/>
            <person name="Tsuji K."/>
            <person name="Ueda S."/>
            <person name="Waki K."/>
            <person name="Yamagata H."/>
            <person name="Yamamoto M."/>
            <person name="Yamamoto S."/>
            <person name="Yamane H."/>
            <person name="Yoshiki S."/>
            <person name="Yoshihara R."/>
            <person name="Yukawa K."/>
            <person name="Zhong H."/>
            <person name="Yano M."/>
            <person name="Yuan Q."/>
            <person name="Ouyang S."/>
            <person name="Liu J."/>
            <person name="Jones K.M."/>
            <person name="Gansberger K."/>
            <person name="Moffat K."/>
            <person name="Hill J."/>
            <person name="Bera J."/>
            <person name="Fadrosh D."/>
            <person name="Jin S."/>
            <person name="Johri S."/>
            <person name="Kim M."/>
            <person name="Overton L."/>
            <person name="Reardon M."/>
            <person name="Tsitrin T."/>
            <person name="Vuong H."/>
            <person name="Weaver B."/>
            <person name="Ciecko A."/>
            <person name="Tallon L."/>
            <person name="Jackson J."/>
            <person name="Pai G."/>
            <person name="Aken S.V."/>
            <person name="Utterback T."/>
            <person name="Reidmuller S."/>
            <person name="Feldblyum T."/>
            <person name="Hsiao J."/>
            <person name="Zismann V."/>
            <person name="Iobst S."/>
            <person name="de Vazeille A.R."/>
            <person name="Buell C.R."/>
            <person name="Ying K."/>
            <person name="Li Y."/>
            <person name="Lu T."/>
            <person name="Huang Y."/>
            <person name="Zhao Q."/>
            <person name="Feng Q."/>
            <person name="Zhang L."/>
            <person name="Zhu J."/>
            <person name="Weng Q."/>
            <person name="Mu J."/>
            <person name="Lu Y."/>
            <person name="Fan D."/>
            <person name="Liu Y."/>
            <person name="Guan J."/>
            <person name="Zhang Y."/>
            <person name="Yu S."/>
            <person name="Liu X."/>
            <person name="Zhang Y."/>
            <person name="Hong G."/>
            <person name="Han B."/>
            <person name="Choisne N."/>
            <person name="Demange N."/>
            <person name="Orjeda G."/>
            <person name="Samain S."/>
            <person name="Cattolico L."/>
            <person name="Pelletier E."/>
            <person name="Couloux A."/>
            <person name="Segurens B."/>
            <person name="Wincker P."/>
            <person name="D'Hont A."/>
            <person name="Scarpelli C."/>
            <person name="Weissenbach J."/>
            <person name="Salanoubat M."/>
            <person name="Quetier F."/>
            <person name="Yu Y."/>
            <person name="Kim H.R."/>
            <person name="Rambo T."/>
            <person name="Currie J."/>
            <person name="Collura K."/>
            <person name="Luo M."/>
            <person name="Yang T."/>
            <person name="Ammiraju J.S.S."/>
            <person name="Engler F."/>
            <person name="Soderlund C."/>
            <person name="Wing R.A."/>
            <person name="Palmer L.E."/>
            <person name="de la Bastide M."/>
            <person name="Spiegel L."/>
            <person name="Nascimento L."/>
            <person name="Zutavern T."/>
            <person name="O'Shaughnessy A."/>
            <person name="Dike S."/>
            <person name="Dedhia N."/>
            <person name="Preston R."/>
            <person name="Balija V."/>
            <person name="McCombie W.R."/>
            <person name="Chow T."/>
            <person name="Chen H."/>
            <person name="Chung M."/>
            <person name="Chen C."/>
            <person name="Shaw J."/>
            <person name="Wu H."/>
            <person name="Hsiao K."/>
            <person name="Chao Y."/>
            <person name="Chu M."/>
            <person name="Cheng C."/>
            <person name="Hour A."/>
            <person name="Lee P."/>
            <person name="Lin S."/>
            <person name="Lin Y."/>
            <person name="Liou J."/>
            <person name="Liu S."/>
            <person name="Hsing Y."/>
            <person name="Raghuvanshi S."/>
            <person name="Mohanty A."/>
            <person name="Bharti A.K."/>
            <person name="Gaur A."/>
            <person name="Gupta V."/>
            <person name="Kumar D."/>
            <person name="Ravi V."/>
            <person name="Vij S."/>
            <person name="Kapur A."/>
            <person name="Khurana P."/>
            <person name="Khurana P."/>
            <person name="Khurana J.P."/>
            <person name="Tyagi A.K."/>
            <person name="Gaikwad K."/>
            <person name="Singh A."/>
            <person name="Dalal V."/>
            <person name="Srivastava S."/>
            <person name="Dixit A."/>
            <person name="Pal A.K."/>
            <person name="Ghazi I.A."/>
            <person name="Yadav M."/>
            <person name="Pandit A."/>
            <person name="Bhargava A."/>
            <person name="Sureshbabu K."/>
            <person name="Batra K."/>
            <person name="Sharma T.R."/>
            <person name="Mohapatra T."/>
            <person name="Singh N.K."/>
            <person name="Messing J."/>
            <person name="Nelson A.B."/>
            <person name="Fuks G."/>
            <person name="Kavchok S."/>
            <person name="Keizer G."/>
            <person name="Linton E."/>
            <person name="Llaca V."/>
            <person name="Song R."/>
            <person name="Tanyolac B."/>
            <person name="Young S."/>
            <person name="Ho-Il K."/>
            <person name="Hahn J.H."/>
            <person name="Sangsakoo G."/>
            <person name="Vanavichit A."/>
            <person name="de Mattos Luiz.A.T."/>
            <person name="Zimmer P.D."/>
            <person name="Malone G."/>
            <person name="Dellagostin O."/>
            <person name="de Oliveira A.C."/>
            <person name="Bevan M."/>
            <person name="Bancroft I."/>
            <person name="Minx P."/>
            <person name="Cordum H."/>
            <person name="Wilson R."/>
            <person name="Cheng Z."/>
            <person name="Jin W."/>
            <person name="Jiang J."/>
            <person name="Leong S.A."/>
            <person name="Iwama H."/>
            <person name="Gojobori T."/>
            <person name="Itoh T."/>
            <person name="Niimura Y."/>
            <person name="Fujii Y."/>
            <person name="Habara T."/>
            <person name="Sakai H."/>
            <person name="Sato Y."/>
            <person name="Wilson G."/>
            <person name="Kumar K."/>
            <person name="McCouch S."/>
            <person name="Juretic N."/>
            <person name="Hoen D."/>
            <person name="Wright S."/>
            <person name="Bruskiewich R."/>
            <person name="Bureau T."/>
            <person name="Miyao A."/>
            <person name="Hirochika H."/>
            <person name="Nishikawa T."/>
            <person name="Kadowaki K."/>
            <person name="Sugiura M."/>
            <person name="Burr B."/>
            <person name="Sasaki T."/>
        </authorList>
    </citation>
    <scope>NUCLEOTIDE SEQUENCE [LARGE SCALE GENOMIC DNA]</scope>
    <source>
        <strain evidence="5">cv. Nipponbare</strain>
    </source>
</reference>
<feature type="domain" description="DUF4218" evidence="2">
    <location>
        <begin position="595"/>
        <end position="707"/>
    </location>
</feature>
<sequence length="992" mass="114887">MTLHLCRYGFQLGYERWTSHGEPEILEEDEAEQHIGLVDQMNEMLTDAIAAHDVNPSEEPTPTAAELYRLLEEVDTPVHENTRQTRLSIVARLMSIKTQNNMSEACYNEIMNLLHDSLGDEAGNKLPKNYHRSKKLVHSLGMPYKKIHACTNNCMLFYKENEHKENCTVCGEARYEESARGNRSKRVPRKVLRYLPITPRLQRLYMSETMAKHMRYHARPREESNEVRNVRLCLATDGFTPFSIASTPYSCWPVFVAPYNLPPEMCTKDNNILLSLVIPGPEHPGKNLNVFMEPLVDELLDLWMNGAVTYDRFLKQNFNMKAAVVWTIHDFPAYGLVSCWSTHGKLACPICGGGTKAFQLKHGHKACWFDCHRRFLPSNHEFRRSLKCFRKKTKVLDPPPERLTGDEIYKQLMSLVPDRTGKHTFEGFGETHNWTGISGLWKLPYFKKLMLRHNIDVMHNEKNVAEAVLSTCLDIQDKTKDNVKARLDMADICDRPTLNMTKSTNGRWQKPRAKYCVTKEDKLTIMKWFKDLKFPDRFAANLKKAVNLSQCKFIGLKSHDFHIFIERLLPVALRGFIPEKEWKDLSELSFFYRQLCAKEIDKEQMHRLEKEIVVLLCKLEKMFPLGFFNSMQHLILHLPYEARVGGPVQFRWMYPFERCMCKLRLKVRNKARVEGSIVEAYIVEETTNFMSIYFNKDIRTTWNKPNRYNNGGTVVQNDGCTLDVFQEQGMLHGRGVPRDLSPQELNVAMLYVLTNCSMVDKFQEKFSEEKHAMHNNLSVEGLDQLMREEFVDWFKNACRNDPSADDDLWNLATGCKPRVLSYNSYDINGYRFRSEKYEKSRRRLTTVNSGVCLSSFTSDDQQLDYYGVIEDIIKLTFDAGRKIEIVLLQCRWFDPIRGKRSTPTLGMIEIKSTSKLTNFEPFAMAHQATQGNLVVDSGNLFDEIIIDEIHEESDESGGEEGSEEQVDDGDDEDEDNDDEENGNDSEYDDDDY</sequence>
<accession>Q8L499</accession>
<dbReference type="AlphaFoldDB" id="Q8L499"/>
<dbReference type="Pfam" id="PF13960">
    <property type="entry name" value="DUF4218"/>
    <property type="match status" value="1"/>
</dbReference>
<dbReference type="PANTHER" id="PTHR48258">
    <property type="entry name" value="DUF4218 DOMAIN-CONTAINING PROTEIN-RELATED"/>
    <property type="match status" value="1"/>
</dbReference>
<dbReference type="Proteomes" id="UP000000763">
    <property type="component" value="Chromosome 10"/>
</dbReference>
<dbReference type="EMBL" id="AC131375">
    <property type="protein sequence ID" value="AAN04174.1"/>
    <property type="molecule type" value="Genomic_DNA"/>
</dbReference>
<feature type="region of interest" description="Disordered" evidence="1">
    <location>
        <begin position="950"/>
        <end position="992"/>
    </location>
</feature>
<evidence type="ECO:0000313" key="5">
    <source>
        <dbReference type="Proteomes" id="UP000000763"/>
    </source>
</evidence>
<dbReference type="InterPro" id="IPR025452">
    <property type="entry name" value="DUF4218"/>
</dbReference>
<gene>
    <name evidence="3" type="primary">OSJNBb0015J03.8</name>
    <name evidence="4" type="ORF">OSJNAb0015J03.2</name>
</gene>
<dbReference type="PANTHER" id="PTHR48258:SF4">
    <property type="entry name" value="DUF4216 DOMAIN-CONTAINING PROTEIN"/>
    <property type="match status" value="1"/>
</dbReference>
<evidence type="ECO:0000313" key="4">
    <source>
        <dbReference type="EMBL" id="AAN04174.1"/>
    </source>
</evidence>
<proteinExistence type="predicted"/>
<dbReference type="Pfam" id="PF02992">
    <property type="entry name" value="Transposase_21"/>
    <property type="match status" value="1"/>
</dbReference>
<dbReference type="InterPro" id="IPR004242">
    <property type="entry name" value="Transposase_21"/>
</dbReference>
<evidence type="ECO:0000256" key="1">
    <source>
        <dbReference type="SAM" id="MobiDB-lite"/>
    </source>
</evidence>
<organism evidence="3 5">
    <name type="scientific">Oryza sativa subsp. japonica</name>
    <name type="common">Rice</name>
    <dbReference type="NCBI Taxonomy" id="39947"/>
    <lineage>
        <taxon>Eukaryota</taxon>
        <taxon>Viridiplantae</taxon>
        <taxon>Streptophyta</taxon>
        <taxon>Embryophyta</taxon>
        <taxon>Tracheophyta</taxon>
        <taxon>Spermatophyta</taxon>
        <taxon>Magnoliopsida</taxon>
        <taxon>Liliopsida</taxon>
        <taxon>Poales</taxon>
        <taxon>Poaceae</taxon>
        <taxon>BOP clade</taxon>
        <taxon>Oryzoideae</taxon>
        <taxon>Oryzeae</taxon>
        <taxon>Oryzinae</taxon>
        <taxon>Oryza</taxon>
        <taxon>Oryza sativa</taxon>
    </lineage>
</organism>
<name>Q8L499_ORYSJ</name>
<evidence type="ECO:0000313" key="3">
    <source>
        <dbReference type="EMBL" id="AAM74372.1"/>
    </source>
</evidence>
<reference evidence="3" key="1">
    <citation type="submission" date="2002-07" db="EMBL/GenBank/DDBJ databases">
        <title>Genomic sequence for Oryza sativa, Nipponbare strain, clone OSJNBb0015J03, from chromosome 10, complete sequence.</title>
        <authorList>
            <person name="McCombie W.R."/>
            <person name="Spiegel L."/>
            <person name="de la Bastide M."/>
            <person name="Preston R."/>
            <person name="Ferraro K."/>
            <person name="Kuit K."/>
            <person name="Nascimento L."/>
            <person name="Zutavern T."/>
            <person name="Balija V."/>
            <person name="Bell M."/>
            <person name="Baker J."/>
            <person name="Santos L."/>
            <person name="Miller B."/>
            <person name="Katzenberger F."/>
            <person name="Muller S."/>
            <person name="King L."/>
            <person name="Yang C."/>
            <person name="Dike S."/>
            <person name="O'Shaughnessy A."/>
            <person name="Palmer L."/>
            <person name="Dedhia N."/>
        </authorList>
    </citation>
    <scope>NUCLEOTIDE SEQUENCE</scope>
</reference>
<evidence type="ECO:0000259" key="2">
    <source>
        <dbReference type="Pfam" id="PF13960"/>
    </source>
</evidence>
<dbReference type="EMBL" id="AC116603">
    <property type="protein sequence ID" value="AAM74372.1"/>
    <property type="molecule type" value="Genomic_DNA"/>
</dbReference>
<reference evidence="5" key="4">
    <citation type="journal article" date="2008" name="Nucleic Acids Res.">
        <title>The rice annotation project database (RAP-DB): 2008 update.</title>
        <authorList>
            <consortium name="The rice annotation project (RAP)"/>
        </authorList>
    </citation>
    <scope>GENOME REANNOTATION</scope>
    <source>
        <strain evidence="5">cv. Nipponbare</strain>
    </source>
</reference>